<comment type="caution">
    <text evidence="2">The sequence shown here is derived from an EMBL/GenBank/DDBJ whole genome shotgun (WGS) entry which is preliminary data.</text>
</comment>
<dbReference type="InterPro" id="IPR013830">
    <property type="entry name" value="SGNH_hydro"/>
</dbReference>
<evidence type="ECO:0000259" key="1">
    <source>
        <dbReference type="Pfam" id="PF13472"/>
    </source>
</evidence>
<dbReference type="Pfam" id="PF13472">
    <property type="entry name" value="Lipase_GDSL_2"/>
    <property type="match status" value="1"/>
</dbReference>
<dbReference type="SUPFAM" id="SSF52266">
    <property type="entry name" value="SGNH hydrolase"/>
    <property type="match status" value="1"/>
</dbReference>
<name>A0A132ACS5_SARSC</name>
<dbReference type="Proteomes" id="UP000616769">
    <property type="component" value="Unassembled WGS sequence"/>
</dbReference>
<dbReference type="InterPro" id="IPR036514">
    <property type="entry name" value="SGNH_hydro_sf"/>
</dbReference>
<accession>A0A132ACS5</accession>
<gene>
    <name evidence="2" type="ORF">QR98_0067660</name>
</gene>
<dbReference type="PANTHER" id="PTHR14209">
    <property type="entry name" value="ISOAMYL ACETATE-HYDROLYZING ESTERASE 1"/>
    <property type="match status" value="1"/>
</dbReference>
<reference evidence="2 3" key="1">
    <citation type="journal article" date="2015" name="Parasit. Vectors">
        <title>Draft genome of the scabies mite.</title>
        <authorList>
            <person name="Rider S.D.Jr."/>
            <person name="Morgan M.S."/>
            <person name="Arlian L.G."/>
        </authorList>
    </citation>
    <scope>NUCLEOTIDE SEQUENCE [LARGE SCALE GENOMIC DNA]</scope>
    <source>
        <strain evidence="2">Arlian Lab</strain>
    </source>
</reference>
<dbReference type="Gene3D" id="3.40.50.1110">
    <property type="entry name" value="SGNH hydrolase"/>
    <property type="match status" value="1"/>
</dbReference>
<dbReference type="VEuPathDB" id="VectorBase:SSCA004883"/>
<evidence type="ECO:0000313" key="3">
    <source>
        <dbReference type="Proteomes" id="UP000616769"/>
    </source>
</evidence>
<dbReference type="EMBL" id="JXLN01012251">
    <property type="protein sequence ID" value="KPM08250.1"/>
    <property type="molecule type" value="Genomic_DNA"/>
</dbReference>
<proteinExistence type="predicted"/>
<organism evidence="2 3">
    <name type="scientific">Sarcoptes scabiei</name>
    <name type="common">Itch mite</name>
    <name type="synonym">Acarus scabiei</name>
    <dbReference type="NCBI Taxonomy" id="52283"/>
    <lineage>
        <taxon>Eukaryota</taxon>
        <taxon>Metazoa</taxon>
        <taxon>Ecdysozoa</taxon>
        <taxon>Arthropoda</taxon>
        <taxon>Chelicerata</taxon>
        <taxon>Arachnida</taxon>
        <taxon>Acari</taxon>
        <taxon>Acariformes</taxon>
        <taxon>Sarcoptiformes</taxon>
        <taxon>Astigmata</taxon>
        <taxon>Psoroptidia</taxon>
        <taxon>Sarcoptoidea</taxon>
        <taxon>Sarcoptidae</taxon>
        <taxon>Sarcoptinae</taxon>
        <taxon>Sarcoptes</taxon>
    </lineage>
</organism>
<dbReference type="OrthoDB" id="671439at2759"/>
<evidence type="ECO:0000313" key="2">
    <source>
        <dbReference type="EMBL" id="KPM08250.1"/>
    </source>
</evidence>
<dbReference type="InterPro" id="IPR045136">
    <property type="entry name" value="Iah1-like"/>
</dbReference>
<dbReference type="AlphaFoldDB" id="A0A132ACS5"/>
<dbReference type="PANTHER" id="PTHR14209:SF19">
    <property type="entry name" value="ISOAMYL ACETATE-HYDROLYZING ESTERASE 1 HOMOLOG"/>
    <property type="match status" value="1"/>
</dbReference>
<protein>
    <submittedName>
        <fullName evidence="2">Isoamyl acetate-hydrolyzing esterase 1-like protein</fullName>
    </submittedName>
</protein>
<feature type="domain" description="SGNH hydrolase-type esterase" evidence="1">
    <location>
        <begin position="16"/>
        <end position="181"/>
    </location>
</feature>
<sequence>MLADRYQRISSVRFDSESRRADVIVRGFSGYNSRWCRMIMPKIFEKFDPNEIFAIVILLGTNDSVPVHCDSGQHVPIEEYRGNLKFMIDYLQMIGFGPEKLILMAPPNFYHDDFKQWCKTNNRISIPDDWPDQIKHYVEACKSVAIEKQITSIDLYEIFINNPNNRNLFMDGLHLSREGAKLLFDNLSILIDEKLERFNLKSMEPLKIFPYWNEIDKNHPEKSLLLF</sequence>